<feature type="signal peptide" evidence="1">
    <location>
        <begin position="1"/>
        <end position="20"/>
    </location>
</feature>
<accession>A0A2M7PPQ5</accession>
<gene>
    <name evidence="2" type="ORF">COZ07_05135</name>
</gene>
<protein>
    <recommendedName>
        <fullName evidence="4">DUF4124 domain-containing protein</fullName>
    </recommendedName>
</protein>
<evidence type="ECO:0000256" key="1">
    <source>
        <dbReference type="SAM" id="SignalP"/>
    </source>
</evidence>
<proteinExistence type="predicted"/>
<comment type="caution">
    <text evidence="2">The sequence shown here is derived from an EMBL/GenBank/DDBJ whole genome shotgun (WGS) entry which is preliminary data.</text>
</comment>
<dbReference type="AlphaFoldDB" id="A0A2M7PPQ5"/>
<organism evidence="2 3">
    <name type="scientific">Candidatus Infernicultor aquiphilus</name>
    <dbReference type="NCBI Taxonomy" id="1805029"/>
    <lineage>
        <taxon>Bacteria</taxon>
        <taxon>Pseudomonadati</taxon>
        <taxon>Atribacterota</taxon>
        <taxon>Candidatus Phoenicimicrobiia</taxon>
        <taxon>Candidatus Pheonicimicrobiales</taxon>
        <taxon>Candidatus Phoenicimicrobiaceae</taxon>
        <taxon>Candidatus Infernicultor</taxon>
    </lineage>
</organism>
<evidence type="ECO:0000313" key="2">
    <source>
        <dbReference type="EMBL" id="PIY32598.1"/>
    </source>
</evidence>
<dbReference type="RefSeq" id="WP_406607522.1">
    <property type="nucleotide sequence ID" value="NZ_PFKO01000196.1"/>
</dbReference>
<keyword evidence="1" id="KW-0732">Signal</keyword>
<evidence type="ECO:0000313" key="3">
    <source>
        <dbReference type="Proteomes" id="UP000230646"/>
    </source>
</evidence>
<sequence length="201" mass="21971">MIKSIIITLLLVTIVSDSQAGTVYMCENHDGSIIISQLPCSASSVSTKQYTTTESNKSNKKINDEADLAASIMAFEFLRSIRKERNDTSVLNNLLDYPDPPKQTEKSPQLLLNPFTVNTMPRTGGGYKKNPQLLHNPFTGNTMPHTGGVYEKNPQLLLDPFTGNAMPRTGAGYTDPRTGTFYQDAGGGVVNTRTGEFIPTH</sequence>
<reference evidence="2 3" key="1">
    <citation type="submission" date="2017-09" db="EMBL/GenBank/DDBJ databases">
        <title>Depth-based differentiation of microbial function through sediment-hosted aquifers and enrichment of novel symbionts in the deep terrestrial subsurface.</title>
        <authorList>
            <person name="Probst A.J."/>
            <person name="Ladd B."/>
            <person name="Jarett J.K."/>
            <person name="Geller-Mcgrath D.E."/>
            <person name="Sieber C.M."/>
            <person name="Emerson J.B."/>
            <person name="Anantharaman K."/>
            <person name="Thomas B.C."/>
            <person name="Malmstrom R."/>
            <person name="Stieglmeier M."/>
            <person name="Klingl A."/>
            <person name="Woyke T."/>
            <person name="Ryan C.M."/>
            <person name="Banfield J.F."/>
        </authorList>
    </citation>
    <scope>NUCLEOTIDE SEQUENCE [LARGE SCALE GENOMIC DNA]</scope>
    <source>
        <strain evidence="2">CG_4_10_14_3_um_filter_34_13</strain>
    </source>
</reference>
<feature type="chain" id="PRO_5014695514" description="DUF4124 domain-containing protein" evidence="1">
    <location>
        <begin position="21"/>
        <end position="201"/>
    </location>
</feature>
<name>A0A2M7PPQ5_9BACT</name>
<dbReference type="Proteomes" id="UP000230646">
    <property type="component" value="Unassembled WGS sequence"/>
</dbReference>
<dbReference type="EMBL" id="PFKO01000196">
    <property type="protein sequence ID" value="PIY32598.1"/>
    <property type="molecule type" value="Genomic_DNA"/>
</dbReference>
<evidence type="ECO:0008006" key="4">
    <source>
        <dbReference type="Google" id="ProtNLM"/>
    </source>
</evidence>